<feature type="compositionally biased region" description="Low complexity" evidence="1">
    <location>
        <begin position="524"/>
        <end position="544"/>
    </location>
</feature>
<name>A0ABD0W5T9_UMBPY</name>
<feature type="region of interest" description="Disordered" evidence="1">
    <location>
        <begin position="656"/>
        <end position="774"/>
    </location>
</feature>
<dbReference type="Proteomes" id="UP001557470">
    <property type="component" value="Unassembled WGS sequence"/>
</dbReference>
<dbReference type="AlphaFoldDB" id="A0ABD0W5T9"/>
<sequence>MCSNMDRCCPLDIHEQCLDVKKCNPLVDGSNENAGLISTKDVSSKVPPHIFVPVLKTLPIKSTVIEAERTRLLTNKSNENLGVPNQKTTKDTMSKEGLYQAEVVYVGDSERGGLGDRVQQETSSLLKSPAGHRNPPPTPINVQAENTVHHFVSMPATMETAVNKHQSNSGQQCLTPPVGAELSSGLLFNRASESDDRLSPTNSMDLCVTPNSSKSQSRESLDSESWGRDRSWSGLRMSPYTSLVSLSGAVSPCSSVRSGMFTPSLLRVKRHTLEPGSSLVNLPSACLLPSCESLSSSPCPLSPRLRHRPPPTRLSLLTAILRKGRLPVLSPALTLQRPYTPCWPIHQGTSCRACSAASSVAPIPLAPSSRAQSSASVHSPAQIHGHRDGCGSEPLRCVTAPQSKDLSTSWRKIGPHSPPLLHSKELKLKNQQLSARINSPSSQSHLSPPVPHLPQPHNLPRSVDCVRVTLPKVPSPTKYLSHSRLIYTSPEPHRNSVNTRLHTLSPETKPAMSQETSLAQDSNQPLSYSLSRLQSRSPSSPSSSKLITQSPESVNTPTRNTQSFKLKPINPIFVQALNSHLHSKLSSLSCTPADSKTQVTSGPQVSSMRKCNNQCPSTGTHTHYGTLSPPLSSPLPYSSLSRLNAISPQPSSLSYCASEGHISTPSHSPSGTVSPAPRHTHTLSLNPLQNGLKTPHSGQQLSASQAYMTSRLTSSWYTAPGRPSPEPTHSTPDPFTLSLSPAPTEHTPSPPHSLRSTPSPCLWRETSDSIDKRRKPHKIKLSYKALAAIPTNSLLLDQQAIDDKIDKYRCSQDPLDRCLKEDTHLEMCSPEQLRQQSQDLYSVIDEVLEDPIPLHRKSPAPASSRESVDKCGLKHYPSLPKPLGRETKYATFNLQPYERKLTDQFKTKPGVIRPAKMNQESPEVDDATAFYSNPFKQYLDKLTVSDQTKHESPLLRETKEDGNLALKAEKNTENITTDEEDNRSVSSLVITESEELNANPTTHRTCHGGATSFNSTKRHKLSDTMVNTEDPSNLTRFEKITIYLICTSFVE</sequence>
<organism evidence="2 3">
    <name type="scientific">Umbra pygmaea</name>
    <name type="common">Eastern mudminnow</name>
    <dbReference type="NCBI Taxonomy" id="75934"/>
    <lineage>
        <taxon>Eukaryota</taxon>
        <taxon>Metazoa</taxon>
        <taxon>Chordata</taxon>
        <taxon>Craniata</taxon>
        <taxon>Vertebrata</taxon>
        <taxon>Euteleostomi</taxon>
        <taxon>Actinopterygii</taxon>
        <taxon>Neopterygii</taxon>
        <taxon>Teleostei</taxon>
        <taxon>Protacanthopterygii</taxon>
        <taxon>Esociformes</taxon>
        <taxon>Umbridae</taxon>
        <taxon>Umbra</taxon>
    </lineage>
</organism>
<reference evidence="2 3" key="1">
    <citation type="submission" date="2024-06" db="EMBL/GenBank/DDBJ databases">
        <authorList>
            <person name="Pan Q."/>
            <person name="Wen M."/>
            <person name="Jouanno E."/>
            <person name="Zahm M."/>
            <person name="Klopp C."/>
            <person name="Cabau C."/>
            <person name="Louis A."/>
            <person name="Berthelot C."/>
            <person name="Parey E."/>
            <person name="Roest Crollius H."/>
            <person name="Montfort J."/>
            <person name="Robinson-Rechavi M."/>
            <person name="Bouchez O."/>
            <person name="Lampietro C."/>
            <person name="Lopez Roques C."/>
            <person name="Donnadieu C."/>
            <person name="Postlethwait J."/>
            <person name="Bobe J."/>
            <person name="Verreycken H."/>
            <person name="Guiguen Y."/>
        </authorList>
    </citation>
    <scope>NUCLEOTIDE SEQUENCE [LARGE SCALE GENOMIC DNA]</scope>
    <source>
        <strain evidence="2">Up_M1</strain>
        <tissue evidence="2">Testis</tissue>
    </source>
</reference>
<keyword evidence="3" id="KW-1185">Reference proteome</keyword>
<feature type="region of interest" description="Disordered" evidence="1">
    <location>
        <begin position="435"/>
        <end position="459"/>
    </location>
</feature>
<feature type="compositionally biased region" description="Polar residues" evidence="1">
    <location>
        <begin position="727"/>
        <end position="741"/>
    </location>
</feature>
<feature type="region of interest" description="Disordered" evidence="1">
    <location>
        <begin position="588"/>
        <end position="610"/>
    </location>
</feature>
<comment type="caution">
    <text evidence="2">The sequence shown here is derived from an EMBL/GenBank/DDBJ whole genome shotgun (WGS) entry which is preliminary data.</text>
</comment>
<feature type="compositionally biased region" description="Basic and acidic residues" evidence="1">
    <location>
        <begin position="216"/>
        <end position="230"/>
    </location>
</feature>
<feature type="compositionally biased region" description="Polar residues" evidence="1">
    <location>
        <begin position="199"/>
        <end position="215"/>
    </location>
</feature>
<feature type="region of interest" description="Disordered" evidence="1">
    <location>
        <begin position="192"/>
        <end position="230"/>
    </location>
</feature>
<dbReference type="EMBL" id="JAGEUA010000010">
    <property type="protein sequence ID" value="KAL0964658.1"/>
    <property type="molecule type" value="Genomic_DNA"/>
</dbReference>
<protein>
    <recommendedName>
        <fullName evidence="4">Muscular LMNA-interacting protein</fullName>
    </recommendedName>
</protein>
<proteinExistence type="predicted"/>
<accession>A0ABD0W5T9</accession>
<evidence type="ECO:0000313" key="3">
    <source>
        <dbReference type="Proteomes" id="UP001557470"/>
    </source>
</evidence>
<gene>
    <name evidence="2" type="ORF">UPYG_G00327150</name>
</gene>
<evidence type="ECO:0000256" key="1">
    <source>
        <dbReference type="SAM" id="MobiDB-lite"/>
    </source>
</evidence>
<evidence type="ECO:0008006" key="4">
    <source>
        <dbReference type="Google" id="ProtNLM"/>
    </source>
</evidence>
<feature type="compositionally biased region" description="Polar residues" evidence="1">
    <location>
        <begin position="505"/>
        <end position="523"/>
    </location>
</feature>
<feature type="region of interest" description="Disordered" evidence="1">
    <location>
        <begin position="505"/>
        <end position="563"/>
    </location>
</feature>
<feature type="compositionally biased region" description="Low complexity" evidence="1">
    <location>
        <begin position="365"/>
        <end position="380"/>
    </location>
</feature>
<feature type="compositionally biased region" description="Polar residues" evidence="1">
    <location>
        <begin position="682"/>
        <end position="717"/>
    </location>
</feature>
<dbReference type="InterPro" id="IPR029331">
    <property type="entry name" value="MLIP"/>
</dbReference>
<feature type="compositionally biased region" description="Polar residues" evidence="1">
    <location>
        <begin position="590"/>
        <end position="610"/>
    </location>
</feature>
<feature type="compositionally biased region" description="Polar residues" evidence="1">
    <location>
        <begin position="435"/>
        <end position="446"/>
    </location>
</feature>
<dbReference type="Pfam" id="PF15274">
    <property type="entry name" value="MLIP"/>
    <property type="match status" value="1"/>
</dbReference>
<feature type="region of interest" description="Disordered" evidence="1">
    <location>
        <begin position="853"/>
        <end position="872"/>
    </location>
</feature>
<feature type="region of interest" description="Disordered" evidence="1">
    <location>
        <begin position="365"/>
        <end position="397"/>
    </location>
</feature>
<feature type="region of interest" description="Disordered" evidence="1">
    <location>
        <begin position="110"/>
        <end position="140"/>
    </location>
</feature>
<feature type="compositionally biased region" description="Polar residues" evidence="1">
    <location>
        <begin position="656"/>
        <end position="673"/>
    </location>
</feature>
<dbReference type="PANTHER" id="PTHR31514:SF1">
    <property type="entry name" value="MUSCULAR LMNA-INTERACTING PROTEIN"/>
    <property type="match status" value="1"/>
</dbReference>
<evidence type="ECO:0000313" key="2">
    <source>
        <dbReference type="EMBL" id="KAL0964658.1"/>
    </source>
</evidence>
<feature type="compositionally biased region" description="Polar residues" evidence="1">
    <location>
        <begin position="545"/>
        <end position="563"/>
    </location>
</feature>
<dbReference type="PANTHER" id="PTHR31514">
    <property type="entry name" value="MUSCULAR LMNA-INTERACTING PROTEIN MLIP"/>
    <property type="match status" value="1"/>
</dbReference>